<sequence>MKNALLYLVLFFTTLSWSQTITGIVKDRKTNKPLPFASIEPNKGSGTITDFNGQFKLDNANEITFIQVGYIGYAPLEIPITTAKSYYSVLLDQSTVVLDEVVLSSYVKSAEEIIKKAIDYKKRNHPEKILNSYSFKTYNKLLVTAPIDSINPAIDSVYVRDNGKLRFKELDSTNFNLRKQLVKSHLYISEEASTYKFTKDKGRQKTINAIRMAGFKEPVYEVLGLQFQSFSFYDSDYILLENEYINPLSAGGLKKYNYKILKVSNENEGESSAFMIYYSQKDQGQTKGLEGVLYIDTATYALQKAIAQTIGVFEVKATQTFTYYPKENIWFPNSKEIKIKKGNTPESLSFLGNRFEIRKGQQDSTLVHSNPQNAEDLAYLISGEHNFDVSLNSPLKISRKGLAIKIDDDAYLRSEPFWNTFRTDTITSLGQETYVYIDSLVDQKNVEPRLNRTRKLLQGYYPTNYFDFDLRYLLKYNNYEAFRVGLGAITNTNFSNKLFLNGYVVYGTLDQKFKYSFGATTRLNKEYNTWLGVSYTDDLVESGSSKYITDKRTFYLFEPRLFNISSFYATRNTSIFLEHDFTSKLNGRIQFSKSFNDPTYNYTYTLNGQNYNTYDLTEATLSFQWNPFSEYMQAPQEKRTLKDGFPQFTLQVSQSLPNVLDGDFNFTKFNFKAFYVKRFLNKTRTEILFNSGFAFGDIPLTHLYHASPNQPDGSVIMDRFSVTGRESFETMFFDEFFSDRFVMGQIRHTLRPFKISSRIKPQLSLITRSVIGAVSNIENHVGLNFSSLNKGYFESGVELNRILAGFGLSFFYRHGAYHLPTFDDNISFKFTFYFGSGF</sequence>
<reference evidence="2 3" key="1">
    <citation type="submission" date="2024-07" db="EMBL/GenBank/DDBJ databases">
        <title>The genome sequence of type strain Sediminicola arcticus GDMCC 1.2805.</title>
        <authorList>
            <person name="Liu Y."/>
        </authorList>
    </citation>
    <scope>NUCLEOTIDE SEQUENCE [LARGE SCALE GENOMIC DNA]</scope>
    <source>
        <strain evidence="2 3">GDMCC 1.2805</strain>
    </source>
</reference>
<proteinExistence type="predicted"/>
<name>A0ABV2SQV2_9FLAO</name>
<evidence type="ECO:0000313" key="2">
    <source>
        <dbReference type="EMBL" id="MET6989087.1"/>
    </source>
</evidence>
<keyword evidence="1" id="KW-0732">Signal</keyword>
<comment type="caution">
    <text evidence="2">The sequence shown here is derived from an EMBL/GenBank/DDBJ whole genome shotgun (WGS) entry which is preliminary data.</text>
</comment>
<dbReference type="SUPFAM" id="SSF49464">
    <property type="entry name" value="Carboxypeptidase regulatory domain-like"/>
    <property type="match status" value="1"/>
</dbReference>
<dbReference type="Pfam" id="PF18939">
    <property type="entry name" value="DUF5686"/>
    <property type="match status" value="1"/>
</dbReference>
<evidence type="ECO:0000256" key="1">
    <source>
        <dbReference type="SAM" id="SignalP"/>
    </source>
</evidence>
<dbReference type="Proteomes" id="UP001549799">
    <property type="component" value="Unassembled WGS sequence"/>
</dbReference>
<gene>
    <name evidence="2" type="ORF">ABXZ36_00320</name>
</gene>
<dbReference type="InterPro" id="IPR043741">
    <property type="entry name" value="DUF5686"/>
</dbReference>
<evidence type="ECO:0000313" key="3">
    <source>
        <dbReference type="Proteomes" id="UP001549799"/>
    </source>
</evidence>
<dbReference type="RefSeq" id="WP_354613457.1">
    <property type="nucleotide sequence ID" value="NZ_JBEXAE010000001.1"/>
</dbReference>
<feature type="signal peptide" evidence="1">
    <location>
        <begin position="1"/>
        <end position="18"/>
    </location>
</feature>
<keyword evidence="3" id="KW-1185">Reference proteome</keyword>
<dbReference type="EMBL" id="JBEXAE010000001">
    <property type="protein sequence ID" value="MET6989087.1"/>
    <property type="molecule type" value="Genomic_DNA"/>
</dbReference>
<accession>A0ABV2SQV2</accession>
<dbReference type="InterPro" id="IPR008969">
    <property type="entry name" value="CarboxyPept-like_regulatory"/>
</dbReference>
<feature type="chain" id="PRO_5046554148" evidence="1">
    <location>
        <begin position="19"/>
        <end position="838"/>
    </location>
</feature>
<protein>
    <submittedName>
        <fullName evidence="2">DUF5686 family protein</fullName>
    </submittedName>
</protein>
<dbReference type="Pfam" id="PF13715">
    <property type="entry name" value="CarbopepD_reg_2"/>
    <property type="match status" value="1"/>
</dbReference>
<organism evidence="2 3">
    <name type="scientific">Sediminicola arcticus</name>
    <dbReference type="NCBI Taxonomy" id="1574308"/>
    <lineage>
        <taxon>Bacteria</taxon>
        <taxon>Pseudomonadati</taxon>
        <taxon>Bacteroidota</taxon>
        <taxon>Flavobacteriia</taxon>
        <taxon>Flavobacteriales</taxon>
        <taxon>Flavobacteriaceae</taxon>
        <taxon>Sediminicola</taxon>
    </lineage>
</organism>